<dbReference type="RefSeq" id="WP_307690157.1">
    <property type="nucleotide sequence ID" value="NZ_JAUSRO010000007.1"/>
</dbReference>
<comment type="similarity">
    <text evidence="1">Belongs to the LysR transcriptional regulatory family.</text>
</comment>
<sequence length="297" mass="32698">MSAPRIPPIQNLLAFEALARLRSVTQAAEELNVTPSAVSHRIRQLEALLGFKAFARGDFSLSSDGSAYLARVREALAALQQVPGRGATTPSPAATRLRLAVTPTFSRQLLLPRLALFRHAYPDIELTLQLGLPTHHAPLEDADIELRFGNAPFADRESMHLLSDEVCPVCSPDYLRELGPLDGFATDAAVARAHLIRSPLEPWRTWFQACGIGLPEPSAGTQFDDLGLVLDAAVAGFGVALMRLKLGHAWLDSGRLVRLSRDSVKSPYDYFLCWKPGTLERWECAAFVDWVRHALRD</sequence>
<keyword evidence="2" id="KW-0805">Transcription regulation</keyword>
<feature type="domain" description="HTH lysR-type" evidence="5">
    <location>
        <begin position="7"/>
        <end position="50"/>
    </location>
</feature>
<comment type="caution">
    <text evidence="6">The sequence shown here is derived from an EMBL/GenBank/DDBJ whole genome shotgun (WGS) entry which is preliminary data.</text>
</comment>
<dbReference type="PANTHER" id="PTHR30537">
    <property type="entry name" value="HTH-TYPE TRANSCRIPTIONAL REGULATOR"/>
    <property type="match status" value="1"/>
</dbReference>
<dbReference type="SUPFAM" id="SSF46785">
    <property type="entry name" value="Winged helix' DNA-binding domain"/>
    <property type="match status" value="1"/>
</dbReference>
<organism evidence="6 7">
    <name type="scientific">Variovorax ginsengisoli</name>
    <dbReference type="NCBI Taxonomy" id="363844"/>
    <lineage>
        <taxon>Bacteria</taxon>
        <taxon>Pseudomonadati</taxon>
        <taxon>Pseudomonadota</taxon>
        <taxon>Betaproteobacteria</taxon>
        <taxon>Burkholderiales</taxon>
        <taxon>Comamonadaceae</taxon>
        <taxon>Variovorax</taxon>
    </lineage>
</organism>
<evidence type="ECO:0000256" key="4">
    <source>
        <dbReference type="ARBA" id="ARBA00023163"/>
    </source>
</evidence>
<accession>A0ABT9S7L9</accession>
<dbReference type="PROSITE" id="PS50931">
    <property type="entry name" value="HTH_LYSR"/>
    <property type="match status" value="1"/>
</dbReference>
<dbReference type="InterPro" id="IPR000847">
    <property type="entry name" value="LysR_HTH_N"/>
</dbReference>
<dbReference type="Gene3D" id="3.40.190.10">
    <property type="entry name" value="Periplasmic binding protein-like II"/>
    <property type="match status" value="2"/>
</dbReference>
<dbReference type="InterPro" id="IPR036388">
    <property type="entry name" value="WH-like_DNA-bd_sf"/>
</dbReference>
<dbReference type="SUPFAM" id="SSF53850">
    <property type="entry name" value="Periplasmic binding protein-like II"/>
    <property type="match status" value="1"/>
</dbReference>
<dbReference type="InterPro" id="IPR058163">
    <property type="entry name" value="LysR-type_TF_proteobact-type"/>
</dbReference>
<evidence type="ECO:0000256" key="2">
    <source>
        <dbReference type="ARBA" id="ARBA00023015"/>
    </source>
</evidence>
<keyword evidence="3 6" id="KW-0238">DNA-binding</keyword>
<dbReference type="InterPro" id="IPR005119">
    <property type="entry name" value="LysR_subst-bd"/>
</dbReference>
<evidence type="ECO:0000256" key="3">
    <source>
        <dbReference type="ARBA" id="ARBA00023125"/>
    </source>
</evidence>
<dbReference type="PANTHER" id="PTHR30537:SF79">
    <property type="entry name" value="TRANSCRIPTIONAL REGULATOR-RELATED"/>
    <property type="match status" value="1"/>
</dbReference>
<evidence type="ECO:0000259" key="5">
    <source>
        <dbReference type="PROSITE" id="PS50931"/>
    </source>
</evidence>
<evidence type="ECO:0000313" key="6">
    <source>
        <dbReference type="EMBL" id="MDP9900353.1"/>
    </source>
</evidence>
<dbReference type="Pfam" id="PF03466">
    <property type="entry name" value="LysR_substrate"/>
    <property type="match status" value="1"/>
</dbReference>
<dbReference type="InterPro" id="IPR036390">
    <property type="entry name" value="WH_DNA-bd_sf"/>
</dbReference>
<dbReference type="EMBL" id="JAUSRO010000007">
    <property type="protein sequence ID" value="MDP9900353.1"/>
    <property type="molecule type" value="Genomic_DNA"/>
</dbReference>
<dbReference type="Pfam" id="PF00126">
    <property type="entry name" value="HTH_1"/>
    <property type="match status" value="1"/>
</dbReference>
<evidence type="ECO:0000313" key="7">
    <source>
        <dbReference type="Proteomes" id="UP001226867"/>
    </source>
</evidence>
<evidence type="ECO:0000256" key="1">
    <source>
        <dbReference type="ARBA" id="ARBA00009437"/>
    </source>
</evidence>
<name>A0ABT9S7L9_9BURK</name>
<dbReference type="Proteomes" id="UP001226867">
    <property type="component" value="Unassembled WGS sequence"/>
</dbReference>
<dbReference type="PRINTS" id="PR00039">
    <property type="entry name" value="HTHLYSR"/>
</dbReference>
<dbReference type="Gene3D" id="1.10.10.10">
    <property type="entry name" value="Winged helix-like DNA-binding domain superfamily/Winged helix DNA-binding domain"/>
    <property type="match status" value="1"/>
</dbReference>
<gene>
    <name evidence="6" type="ORF">J2W36_002616</name>
</gene>
<reference evidence="6 7" key="1">
    <citation type="submission" date="2023-07" db="EMBL/GenBank/DDBJ databases">
        <title>Sorghum-associated microbial communities from plants grown in Nebraska, USA.</title>
        <authorList>
            <person name="Schachtman D."/>
        </authorList>
    </citation>
    <scope>NUCLEOTIDE SEQUENCE [LARGE SCALE GENOMIC DNA]</scope>
    <source>
        <strain evidence="6 7">DS1607</strain>
    </source>
</reference>
<keyword evidence="7" id="KW-1185">Reference proteome</keyword>
<dbReference type="CDD" id="cd08432">
    <property type="entry name" value="PBP2_GcdR_TrpI_HvrB_AmpR_like"/>
    <property type="match status" value="1"/>
</dbReference>
<keyword evidence="4" id="KW-0804">Transcription</keyword>
<protein>
    <submittedName>
        <fullName evidence="6">DNA-binding transcriptional LysR family regulator</fullName>
    </submittedName>
</protein>
<proteinExistence type="inferred from homology"/>
<dbReference type="GO" id="GO:0003677">
    <property type="term" value="F:DNA binding"/>
    <property type="evidence" value="ECO:0007669"/>
    <property type="project" value="UniProtKB-KW"/>
</dbReference>